<keyword evidence="3" id="KW-1185">Reference proteome</keyword>
<name>A0A1U7H7G6_9CYAN</name>
<dbReference type="EMBL" id="MRCB01000052">
    <property type="protein sequence ID" value="OKH18263.1"/>
    <property type="molecule type" value="Genomic_DNA"/>
</dbReference>
<sequence>MAKELPTRKQTRKNQPMAFSQEEIELVSNAFEVNKYYAHYVPLIEFWFKTGCRPSEAIGLQ</sequence>
<keyword evidence="1" id="KW-0233">DNA recombination</keyword>
<evidence type="ECO:0000256" key="1">
    <source>
        <dbReference type="ARBA" id="ARBA00023172"/>
    </source>
</evidence>
<dbReference type="SUPFAM" id="SSF56349">
    <property type="entry name" value="DNA breaking-rejoining enzymes"/>
    <property type="match status" value="1"/>
</dbReference>
<protein>
    <recommendedName>
        <fullName evidence="4">Tyr recombinase domain-containing protein</fullName>
    </recommendedName>
</protein>
<comment type="caution">
    <text evidence="2">The sequence shown here is derived from an EMBL/GenBank/DDBJ whole genome shotgun (WGS) entry which is preliminary data.</text>
</comment>
<proteinExistence type="predicted"/>
<gene>
    <name evidence="2" type="ORF">NIES593_22350</name>
</gene>
<dbReference type="Gene3D" id="1.10.443.10">
    <property type="entry name" value="Intergrase catalytic core"/>
    <property type="match status" value="1"/>
</dbReference>
<reference evidence="2 3" key="1">
    <citation type="submission" date="2016-11" db="EMBL/GenBank/DDBJ databases">
        <title>Draft Genome Sequences of Nine Cyanobacterial Strains from Diverse Habitats.</title>
        <authorList>
            <person name="Zhu T."/>
            <person name="Hou S."/>
            <person name="Lu X."/>
            <person name="Hess W.R."/>
        </authorList>
    </citation>
    <scope>NUCLEOTIDE SEQUENCE [LARGE SCALE GENOMIC DNA]</scope>
    <source>
        <strain evidence="2 3">NIES-593</strain>
    </source>
</reference>
<dbReference type="GO" id="GO:0003677">
    <property type="term" value="F:DNA binding"/>
    <property type="evidence" value="ECO:0007669"/>
    <property type="project" value="InterPro"/>
</dbReference>
<dbReference type="InterPro" id="IPR013762">
    <property type="entry name" value="Integrase-like_cat_sf"/>
</dbReference>
<evidence type="ECO:0000313" key="2">
    <source>
        <dbReference type="EMBL" id="OKH18263.1"/>
    </source>
</evidence>
<evidence type="ECO:0000313" key="3">
    <source>
        <dbReference type="Proteomes" id="UP000186868"/>
    </source>
</evidence>
<dbReference type="GO" id="GO:0015074">
    <property type="term" value="P:DNA integration"/>
    <property type="evidence" value="ECO:0007669"/>
    <property type="project" value="InterPro"/>
</dbReference>
<organism evidence="2 3">
    <name type="scientific">Hydrococcus rivularis NIES-593</name>
    <dbReference type="NCBI Taxonomy" id="1921803"/>
    <lineage>
        <taxon>Bacteria</taxon>
        <taxon>Bacillati</taxon>
        <taxon>Cyanobacteriota</taxon>
        <taxon>Cyanophyceae</taxon>
        <taxon>Pleurocapsales</taxon>
        <taxon>Hydrococcaceae</taxon>
        <taxon>Hydrococcus</taxon>
    </lineage>
</organism>
<dbReference type="Proteomes" id="UP000186868">
    <property type="component" value="Unassembled WGS sequence"/>
</dbReference>
<dbReference type="InterPro" id="IPR011010">
    <property type="entry name" value="DNA_brk_join_enz"/>
</dbReference>
<dbReference type="GO" id="GO:0006310">
    <property type="term" value="P:DNA recombination"/>
    <property type="evidence" value="ECO:0007669"/>
    <property type="project" value="UniProtKB-KW"/>
</dbReference>
<dbReference type="AlphaFoldDB" id="A0A1U7H7G6"/>
<accession>A0A1U7H7G6</accession>
<evidence type="ECO:0008006" key="4">
    <source>
        <dbReference type="Google" id="ProtNLM"/>
    </source>
</evidence>